<feature type="compositionally biased region" description="Basic and acidic residues" evidence="3">
    <location>
        <begin position="1"/>
        <end position="27"/>
    </location>
</feature>
<evidence type="ECO:0000256" key="1">
    <source>
        <dbReference type="ARBA" id="ARBA00022664"/>
    </source>
</evidence>
<name>A0A284SAU8_ARMOS</name>
<keyword evidence="2" id="KW-0862">Zinc</keyword>
<evidence type="ECO:0000259" key="4">
    <source>
        <dbReference type="PROSITE" id="PS50158"/>
    </source>
</evidence>
<evidence type="ECO:0000313" key="6">
    <source>
        <dbReference type="Proteomes" id="UP000219338"/>
    </source>
</evidence>
<feature type="region of interest" description="Disordered" evidence="3">
    <location>
        <begin position="1"/>
        <end position="112"/>
    </location>
</feature>
<dbReference type="AlphaFoldDB" id="A0A284SAU8"/>
<gene>
    <name evidence="5" type="ORF">ARMOST_21658</name>
</gene>
<keyword evidence="1" id="KW-0507">mRNA processing</keyword>
<dbReference type="InterPro" id="IPR036875">
    <property type="entry name" value="Znf_CCHC_sf"/>
</dbReference>
<dbReference type="GO" id="GO:0003676">
    <property type="term" value="F:nucleic acid binding"/>
    <property type="evidence" value="ECO:0007669"/>
    <property type="project" value="InterPro"/>
</dbReference>
<dbReference type="EMBL" id="FUEG01000053">
    <property type="protein sequence ID" value="SJL18086.1"/>
    <property type="molecule type" value="Genomic_DNA"/>
</dbReference>
<dbReference type="GO" id="GO:0008270">
    <property type="term" value="F:zinc ion binding"/>
    <property type="evidence" value="ECO:0007669"/>
    <property type="project" value="UniProtKB-KW"/>
</dbReference>
<sequence>MFTRDRFDTDLTAKKSKDRRAKLEELLKMSMSGDEDTEASTMEESSSTTDSDSNDKHRNDETASESSTSESESEEEPQAKKRKETRTGWKDTLKDRDEATPEKGKVPEFQDTDEVEELVDRLAKMKVSDSDYARIYYRALKRDAAIANIVAPPAKRDVVSENLPSRNNSRTERTPSRDTPRNMYCFGCGKDDHMLRQCPTVNERIEKGHIKKDEYGRLTHKDGTYIRWMGTETFEDAIRRTTMSSNLVTINMFKADSESEDEDEAYVEYFQMDEETDLEKEYNDDAYTYYDQVSVNAAT</sequence>
<dbReference type="OMA" id="RWMGTET"/>
<dbReference type="SUPFAM" id="SSF57756">
    <property type="entry name" value="Retrovirus zinc finger-like domains"/>
    <property type="match status" value="1"/>
</dbReference>
<keyword evidence="2" id="KW-0863">Zinc-finger</keyword>
<feature type="compositionally biased region" description="Basic and acidic residues" evidence="3">
    <location>
        <begin position="169"/>
        <end position="180"/>
    </location>
</feature>
<feature type="domain" description="CCHC-type" evidence="4">
    <location>
        <begin position="185"/>
        <end position="199"/>
    </location>
</feature>
<evidence type="ECO:0000256" key="3">
    <source>
        <dbReference type="SAM" id="MobiDB-lite"/>
    </source>
</evidence>
<evidence type="ECO:0000256" key="2">
    <source>
        <dbReference type="PROSITE-ProRule" id="PRU00047"/>
    </source>
</evidence>
<feature type="compositionally biased region" description="Low complexity" evidence="3">
    <location>
        <begin position="39"/>
        <end position="51"/>
    </location>
</feature>
<feature type="region of interest" description="Disordered" evidence="3">
    <location>
        <begin position="160"/>
        <end position="180"/>
    </location>
</feature>
<proteinExistence type="predicted"/>
<dbReference type="GO" id="GO:0006397">
    <property type="term" value="P:mRNA processing"/>
    <property type="evidence" value="ECO:0007669"/>
    <property type="project" value="UniProtKB-KW"/>
</dbReference>
<feature type="compositionally biased region" description="Basic and acidic residues" evidence="3">
    <location>
        <begin position="85"/>
        <end position="108"/>
    </location>
</feature>
<dbReference type="PROSITE" id="PS50158">
    <property type="entry name" value="ZF_CCHC"/>
    <property type="match status" value="1"/>
</dbReference>
<keyword evidence="6" id="KW-1185">Reference proteome</keyword>
<accession>A0A284SAU8</accession>
<dbReference type="Gene3D" id="4.10.60.10">
    <property type="entry name" value="Zinc finger, CCHC-type"/>
    <property type="match status" value="1"/>
</dbReference>
<dbReference type="InterPro" id="IPR001878">
    <property type="entry name" value="Znf_CCHC"/>
</dbReference>
<reference evidence="6" key="1">
    <citation type="journal article" date="2017" name="Nat. Ecol. Evol.">
        <title>Genome expansion and lineage-specific genetic innovations in the forest pathogenic fungi Armillaria.</title>
        <authorList>
            <person name="Sipos G."/>
            <person name="Prasanna A.N."/>
            <person name="Walter M.C."/>
            <person name="O'Connor E."/>
            <person name="Balint B."/>
            <person name="Krizsan K."/>
            <person name="Kiss B."/>
            <person name="Hess J."/>
            <person name="Varga T."/>
            <person name="Slot J."/>
            <person name="Riley R."/>
            <person name="Boka B."/>
            <person name="Rigling D."/>
            <person name="Barry K."/>
            <person name="Lee J."/>
            <person name="Mihaltcheva S."/>
            <person name="LaButti K."/>
            <person name="Lipzen A."/>
            <person name="Waldron R."/>
            <person name="Moloney N.M."/>
            <person name="Sperisen C."/>
            <person name="Kredics L."/>
            <person name="Vagvoelgyi C."/>
            <person name="Patrignani A."/>
            <person name="Fitzpatrick D."/>
            <person name="Nagy I."/>
            <person name="Doyle S."/>
            <person name="Anderson J.B."/>
            <person name="Grigoriev I.V."/>
            <person name="Gueldener U."/>
            <person name="Muensterkoetter M."/>
            <person name="Nagy L.G."/>
        </authorList>
    </citation>
    <scope>NUCLEOTIDE SEQUENCE [LARGE SCALE GENOMIC DNA]</scope>
    <source>
        <strain evidence="6">C18/9</strain>
    </source>
</reference>
<dbReference type="OrthoDB" id="2961286at2759"/>
<dbReference type="Proteomes" id="UP000219338">
    <property type="component" value="Unassembled WGS sequence"/>
</dbReference>
<keyword evidence="2" id="KW-0479">Metal-binding</keyword>
<evidence type="ECO:0000313" key="5">
    <source>
        <dbReference type="EMBL" id="SJL18086.1"/>
    </source>
</evidence>
<organism evidence="5 6">
    <name type="scientific">Armillaria ostoyae</name>
    <name type="common">Armillaria root rot fungus</name>
    <dbReference type="NCBI Taxonomy" id="47428"/>
    <lineage>
        <taxon>Eukaryota</taxon>
        <taxon>Fungi</taxon>
        <taxon>Dikarya</taxon>
        <taxon>Basidiomycota</taxon>
        <taxon>Agaricomycotina</taxon>
        <taxon>Agaricomycetes</taxon>
        <taxon>Agaricomycetidae</taxon>
        <taxon>Agaricales</taxon>
        <taxon>Marasmiineae</taxon>
        <taxon>Physalacriaceae</taxon>
        <taxon>Armillaria</taxon>
    </lineage>
</organism>
<protein>
    <recommendedName>
        <fullName evidence="4">CCHC-type domain-containing protein</fullName>
    </recommendedName>
</protein>